<accession>A0A6P4Z843</accession>
<evidence type="ECO:0000313" key="2">
    <source>
        <dbReference type="Proteomes" id="UP000515135"/>
    </source>
</evidence>
<dbReference type="RefSeq" id="XP_019625781.1">
    <property type="nucleotide sequence ID" value="XM_019770222.1"/>
</dbReference>
<protein>
    <submittedName>
        <fullName evidence="3">Protein unc-79 homolog isoform X1</fullName>
    </submittedName>
</protein>
<keyword evidence="1" id="KW-0732">Signal</keyword>
<proteinExistence type="predicted"/>
<organism evidence="2 3">
    <name type="scientific">Branchiostoma belcheri</name>
    <name type="common">Amphioxus</name>
    <dbReference type="NCBI Taxonomy" id="7741"/>
    <lineage>
        <taxon>Eukaryota</taxon>
        <taxon>Metazoa</taxon>
        <taxon>Chordata</taxon>
        <taxon>Cephalochordata</taxon>
        <taxon>Leptocardii</taxon>
        <taxon>Amphioxiformes</taxon>
        <taxon>Branchiostomatidae</taxon>
        <taxon>Branchiostoma</taxon>
    </lineage>
</organism>
<sequence length="259" mass="28828">MSQQSLLVILTNLALYMDSIPQDPSAQWAPVIAQFQLFFSELPKLFPPGEDSAATLQVMLLLLKIPAPAAIRGLLEPFSKFLVFCMRSCQVQLQQVVDICVQSNLIFPRDREKVHLSRALVMELVQAVNIGPRCLITTCCCWCSLFVLYSGTRIYMPCPQGQQQAHPICHGQTGAVECLHQHMFDCVEFLTSMHTISKLRAVLKLQNLSEDTLGSQVKTGIAQLLAVEFTLNNQRAMTRFLPWLAYPGINPQPGPAGDV</sequence>
<keyword evidence="2" id="KW-1185">Reference proteome</keyword>
<dbReference type="PANTHER" id="PTHR21696">
    <property type="entry name" value="PROTEIN UNC-79 HOMOLOG"/>
    <property type="match status" value="1"/>
</dbReference>
<reference evidence="3" key="1">
    <citation type="submission" date="2025-08" db="UniProtKB">
        <authorList>
            <consortium name="RefSeq"/>
        </authorList>
    </citation>
    <scope>IDENTIFICATION</scope>
    <source>
        <tissue evidence="3">Gonad</tissue>
    </source>
</reference>
<dbReference type="OrthoDB" id="6270916at2759"/>
<dbReference type="PANTHER" id="PTHR21696:SF2">
    <property type="entry name" value="PROTEIN UNC-79 HOMOLOG"/>
    <property type="match status" value="1"/>
</dbReference>
<name>A0A6P4Z843_BRABE</name>
<dbReference type="KEGG" id="bbel:109471044"/>
<dbReference type="GeneID" id="109471044"/>
<dbReference type="InterPro" id="IPR024855">
    <property type="entry name" value="UNC79"/>
</dbReference>
<dbReference type="AlphaFoldDB" id="A0A6P4Z843"/>
<feature type="signal peptide" evidence="1">
    <location>
        <begin position="1"/>
        <end position="19"/>
    </location>
</feature>
<evidence type="ECO:0000256" key="1">
    <source>
        <dbReference type="SAM" id="SignalP"/>
    </source>
</evidence>
<gene>
    <name evidence="3" type="primary">LOC109471044</name>
</gene>
<feature type="chain" id="PRO_5028081080" evidence="1">
    <location>
        <begin position="20"/>
        <end position="259"/>
    </location>
</feature>
<dbReference type="Proteomes" id="UP000515135">
    <property type="component" value="Unplaced"/>
</dbReference>
<evidence type="ECO:0000313" key="3">
    <source>
        <dbReference type="RefSeq" id="XP_019625781.1"/>
    </source>
</evidence>